<dbReference type="GO" id="GO:0016491">
    <property type="term" value="F:oxidoreductase activity"/>
    <property type="evidence" value="ECO:0007669"/>
    <property type="project" value="UniProtKB-KW"/>
</dbReference>
<dbReference type="Gene3D" id="3.50.50.60">
    <property type="entry name" value="FAD/NAD(P)-binding domain"/>
    <property type="match status" value="2"/>
</dbReference>
<keyword evidence="1" id="KW-0285">Flavoprotein</keyword>
<dbReference type="EMBL" id="JH793001">
    <property type="protein sequence ID" value="ELQ36707.1"/>
    <property type="molecule type" value="Genomic_DNA"/>
</dbReference>
<protein>
    <recommendedName>
        <fullName evidence="4">FAD-binding domain-containing protein</fullName>
    </recommendedName>
</protein>
<dbReference type="Gene3D" id="3.30.9.30">
    <property type="match status" value="1"/>
</dbReference>
<proteinExistence type="predicted"/>
<evidence type="ECO:0000256" key="3">
    <source>
        <dbReference type="ARBA" id="ARBA00023002"/>
    </source>
</evidence>
<dbReference type="PANTHER" id="PTHR46865">
    <property type="entry name" value="OXIDOREDUCTASE-RELATED"/>
    <property type="match status" value="1"/>
</dbReference>
<sequence length="260" mass="27450">MSQMKVLINGCGVGGPSLAYWLAKIGAQVTVTERTADLRATGQQLDIRGQAIPLLDKMGIKEAVRSVLVKEPGMQIVNEKNKTMAFFPVSSDSKAFSSEYEIMRGDLVNILYNATKDDKNVRREAADLYAGAVNFVKLPPGGWSQGRVTLLGDAAYASTLNGKGTTAAMAAGYVLAGEVAALLAKGEPVGRAVLEGVANYETTFRPLAEAAQDTGNADLGAPLPQSAWDASCLGPSVLCQCVRGCLFAVLVKILNSTKFM</sequence>
<dbReference type="InterPro" id="IPR002938">
    <property type="entry name" value="FAD-bd"/>
</dbReference>
<dbReference type="GO" id="GO:0071949">
    <property type="term" value="F:FAD binding"/>
    <property type="evidence" value="ECO:0007669"/>
    <property type="project" value="InterPro"/>
</dbReference>
<evidence type="ECO:0000313" key="5">
    <source>
        <dbReference type="EMBL" id="ELQ36707.1"/>
    </source>
</evidence>
<feature type="domain" description="FAD-binding" evidence="4">
    <location>
        <begin position="4"/>
        <end position="85"/>
    </location>
</feature>
<organism evidence="5">
    <name type="scientific">Pyricularia oryzae (strain Y34)</name>
    <name type="common">Rice blast fungus</name>
    <name type="synonym">Magnaporthe oryzae</name>
    <dbReference type="NCBI Taxonomy" id="1143189"/>
    <lineage>
        <taxon>Eukaryota</taxon>
        <taxon>Fungi</taxon>
        <taxon>Dikarya</taxon>
        <taxon>Ascomycota</taxon>
        <taxon>Pezizomycotina</taxon>
        <taxon>Sordariomycetes</taxon>
        <taxon>Sordariomycetidae</taxon>
        <taxon>Magnaporthales</taxon>
        <taxon>Pyriculariaceae</taxon>
        <taxon>Pyricularia</taxon>
    </lineage>
</organism>
<reference evidence="5" key="1">
    <citation type="journal article" date="2012" name="PLoS Genet.">
        <title>Comparative analysis of the genomes of two field isolates of the rice blast fungus Magnaporthe oryzae.</title>
        <authorList>
            <person name="Xue M."/>
            <person name="Yang J."/>
            <person name="Li Z."/>
            <person name="Hu S."/>
            <person name="Yao N."/>
            <person name="Dean R.A."/>
            <person name="Zhao W."/>
            <person name="Shen M."/>
            <person name="Zhang H."/>
            <person name="Li C."/>
            <person name="Liu L."/>
            <person name="Cao L."/>
            <person name="Xu X."/>
            <person name="Xing Y."/>
            <person name="Hsiang T."/>
            <person name="Zhang Z."/>
            <person name="Xu J.R."/>
            <person name="Peng Y.L."/>
        </authorList>
    </citation>
    <scope>NUCLEOTIDE SEQUENCE</scope>
    <source>
        <strain evidence="5">Y34</strain>
    </source>
</reference>
<dbReference type="InterPro" id="IPR036188">
    <property type="entry name" value="FAD/NAD-bd_sf"/>
</dbReference>
<dbReference type="Pfam" id="PF01494">
    <property type="entry name" value="FAD_binding_3"/>
    <property type="match status" value="1"/>
</dbReference>
<evidence type="ECO:0000259" key="4">
    <source>
        <dbReference type="Pfam" id="PF01494"/>
    </source>
</evidence>
<evidence type="ECO:0000256" key="2">
    <source>
        <dbReference type="ARBA" id="ARBA00022827"/>
    </source>
</evidence>
<accession>A0AA97PJB3</accession>
<evidence type="ECO:0000256" key="1">
    <source>
        <dbReference type="ARBA" id="ARBA00022630"/>
    </source>
</evidence>
<keyword evidence="2" id="KW-0274">FAD</keyword>
<dbReference type="Proteomes" id="UP000011086">
    <property type="component" value="Unassembled WGS sequence"/>
</dbReference>
<keyword evidence="3" id="KW-0560">Oxidoreductase</keyword>
<dbReference type="AlphaFoldDB" id="A0AA97PJB3"/>
<gene>
    <name evidence="5" type="ORF">OOU_Y34scaffold00644g1</name>
</gene>
<dbReference type="PANTHER" id="PTHR46865:SF7">
    <property type="entry name" value="MONOOXYGENASE, PUTATIVE (AFU_ORTHOLOGUE AFUA_8G07040)-RELATED"/>
    <property type="match status" value="1"/>
</dbReference>
<dbReference type="SUPFAM" id="SSF51905">
    <property type="entry name" value="FAD/NAD(P)-binding domain"/>
    <property type="match status" value="1"/>
</dbReference>
<dbReference type="InterPro" id="IPR051704">
    <property type="entry name" value="FAD_aromatic-hydroxylase"/>
</dbReference>
<name>A0AA97PJB3_PYRO3</name>